<comment type="caution">
    <text evidence="1">The sequence shown here is derived from an EMBL/GenBank/DDBJ whole genome shotgun (WGS) entry which is preliminary data.</text>
</comment>
<dbReference type="AlphaFoldDB" id="A0A2M7X3K9"/>
<accession>A0A2M7X3K9</accession>
<dbReference type="EMBL" id="PFWY01000078">
    <property type="protein sequence ID" value="PJA40719.1"/>
    <property type="molecule type" value="Genomic_DNA"/>
</dbReference>
<sequence length="154" mass="17777">YKVTLSEEERQKLESIVSKGKHRSQKVLNALILLNCDEGLYQPEKLSNETIAQVLQISMRKIDRIKKRFVEEGLEVTLNGTKGQRYYERKADGEFEAHLVAMSCSKPPQGFSRWSLRLLADKMVELNYVDKISHETVRRVLKKTKLNRGVDRAG</sequence>
<dbReference type="InterPro" id="IPR009057">
    <property type="entry name" value="Homeodomain-like_sf"/>
</dbReference>
<evidence type="ECO:0000313" key="1">
    <source>
        <dbReference type="EMBL" id="PJA40719.1"/>
    </source>
</evidence>
<proteinExistence type="predicted"/>
<organism evidence="1 2">
    <name type="scientific">candidate division WWE3 bacterium CG_4_9_14_3_um_filter_34_6</name>
    <dbReference type="NCBI Taxonomy" id="1975079"/>
    <lineage>
        <taxon>Bacteria</taxon>
        <taxon>Katanobacteria</taxon>
    </lineage>
</organism>
<name>A0A2M7X3K9_UNCKA</name>
<dbReference type="Proteomes" id="UP000230683">
    <property type="component" value="Unassembled WGS sequence"/>
</dbReference>
<reference evidence="2" key="1">
    <citation type="submission" date="2017-09" db="EMBL/GenBank/DDBJ databases">
        <title>Depth-based differentiation of microbial function through sediment-hosted aquifers and enrichment of novel symbionts in the deep terrestrial subsurface.</title>
        <authorList>
            <person name="Probst A.J."/>
            <person name="Ladd B."/>
            <person name="Jarett J.K."/>
            <person name="Geller-Mcgrath D.E."/>
            <person name="Sieber C.M.K."/>
            <person name="Emerson J.B."/>
            <person name="Anantharaman K."/>
            <person name="Thomas B.C."/>
            <person name="Malmstrom R."/>
            <person name="Stieglmeier M."/>
            <person name="Klingl A."/>
            <person name="Woyke T."/>
            <person name="Ryan C.M."/>
            <person name="Banfield J.F."/>
        </authorList>
    </citation>
    <scope>NUCLEOTIDE SEQUENCE [LARGE SCALE GENOMIC DNA]</scope>
</reference>
<feature type="non-terminal residue" evidence="1">
    <location>
        <position position="1"/>
    </location>
</feature>
<dbReference type="SUPFAM" id="SSF46689">
    <property type="entry name" value="Homeodomain-like"/>
    <property type="match status" value="1"/>
</dbReference>
<protein>
    <submittedName>
        <fullName evidence="1">IS630 family transposase</fullName>
    </submittedName>
</protein>
<dbReference type="Pfam" id="PF13565">
    <property type="entry name" value="HTH_32"/>
    <property type="match status" value="1"/>
</dbReference>
<evidence type="ECO:0000313" key="2">
    <source>
        <dbReference type="Proteomes" id="UP000230683"/>
    </source>
</evidence>
<gene>
    <name evidence="1" type="ORF">CO178_01685</name>
</gene>